<protein>
    <submittedName>
        <fullName evidence="12">Variant surface glycoprotein</fullName>
    </submittedName>
</protein>
<keyword evidence="6" id="KW-0472">Membrane</keyword>
<dbReference type="VEuPathDB" id="TriTrypDB:TcIL3000_0_39290"/>
<keyword evidence="8" id="KW-0449">Lipoprotein</keyword>
<keyword evidence="3" id="KW-1003">Cell membrane</keyword>
<keyword evidence="4" id="KW-0336">GPI-anchor</keyword>
<comment type="function">
    <text evidence="1">VSG forms a coat on the surface of the parasite. The trypanosome evades the immune response of the host by expressing a series of antigenically distinct VSGs from an estimated 1000 VSG genes.</text>
</comment>
<accession>F9W7I4</accession>
<dbReference type="Proteomes" id="UP000000702">
    <property type="component" value="Unassembled WGS sequence"/>
</dbReference>
<dbReference type="GO" id="GO:0005886">
    <property type="term" value="C:plasma membrane"/>
    <property type="evidence" value="ECO:0007669"/>
    <property type="project" value="UniProtKB-SubCell"/>
</dbReference>
<dbReference type="AlphaFoldDB" id="F9W7I4"/>
<proteinExistence type="predicted"/>
<evidence type="ECO:0000256" key="5">
    <source>
        <dbReference type="ARBA" id="ARBA00022729"/>
    </source>
</evidence>
<organism evidence="12 13">
    <name type="scientific">Trypanosoma congolense (strain IL3000)</name>
    <dbReference type="NCBI Taxonomy" id="1068625"/>
    <lineage>
        <taxon>Eukaryota</taxon>
        <taxon>Discoba</taxon>
        <taxon>Euglenozoa</taxon>
        <taxon>Kinetoplastea</taxon>
        <taxon>Metakinetoplastina</taxon>
        <taxon>Trypanosomatida</taxon>
        <taxon>Trypanosomatidae</taxon>
        <taxon>Trypanosoma</taxon>
        <taxon>Nannomonas</taxon>
    </lineage>
</organism>
<evidence type="ECO:0000313" key="13">
    <source>
        <dbReference type="Proteomes" id="UP000000702"/>
    </source>
</evidence>
<evidence type="ECO:0000256" key="1">
    <source>
        <dbReference type="ARBA" id="ARBA00002523"/>
    </source>
</evidence>
<sequence length="345" mass="38347">MMRMRVWMVMMVFFGVAASADEKNHNGEEHKALCKVLRAAVGKWGDGGKHLSGPLQKALAKTIFGEHSGGDTLDSLKRKLPDDYNGVVKELGSRFFVCGKPFLDDMRKKQPRVSGHSAPHDLLCLCTPGDRGWPLNNGEGKKLCGEDKSVWGGGKSGWASSRQGEGQMKETWTQVVAKCLNDGGKGENLKYALEIFIGSLGERKPGEHPYKSLGKGDFSSKYACSGKEQTGICVKYYPEDQKAIPWWNQLQDALNKEEQKEQNEREEAEKRKHEAQKQRQPQKQDHSQYPQGPRTAALRSATPSTEENEQSNTENISDSIATIEDTSRTLIVPSCPWLLSALLLI</sequence>
<evidence type="ECO:0000256" key="6">
    <source>
        <dbReference type="ARBA" id="ARBA00023136"/>
    </source>
</evidence>
<reference evidence="12 13" key="2">
    <citation type="journal article" date="2012" name="Proc. Natl. Acad. Sci. U.S.A.">
        <title>Antigenic diversity is generated by distinct evolutionary mechanisms in African trypanosome species.</title>
        <authorList>
            <person name="Jackson A.P."/>
            <person name="Berry A."/>
            <person name="Aslett M."/>
            <person name="Allison H.C."/>
            <person name="Burton P."/>
            <person name="Vavrova-Anderson J."/>
            <person name="Brown R."/>
            <person name="Browne H."/>
            <person name="Corton N."/>
            <person name="Hauser H."/>
            <person name="Gamble J."/>
            <person name="Gilderthorp R."/>
            <person name="Marcello L."/>
            <person name="McQuillan J."/>
            <person name="Otto T.D."/>
            <person name="Quail M.A."/>
            <person name="Sanders M.J."/>
            <person name="van Tonder A."/>
            <person name="Ginger M.L."/>
            <person name="Field M.C."/>
            <person name="Barry J.D."/>
            <person name="Hertz-Fowler C."/>
            <person name="Berriman M."/>
        </authorList>
    </citation>
    <scope>NUCLEOTIDE SEQUENCE [LARGE SCALE GENOMIC DNA]</scope>
    <source>
        <strain evidence="12 13">IL3000</strain>
    </source>
</reference>
<evidence type="ECO:0000259" key="11">
    <source>
        <dbReference type="Pfam" id="PF13206"/>
    </source>
</evidence>
<evidence type="ECO:0000256" key="8">
    <source>
        <dbReference type="ARBA" id="ARBA00023288"/>
    </source>
</evidence>
<feature type="domain" description="Trypanosome variant surface glycoprotein B-type N-terminal" evidence="11">
    <location>
        <begin position="55"/>
        <end position="272"/>
    </location>
</feature>
<evidence type="ECO:0000256" key="10">
    <source>
        <dbReference type="SAM" id="SignalP"/>
    </source>
</evidence>
<keyword evidence="13" id="KW-1185">Reference proteome</keyword>
<feature type="chain" id="PRO_5003389966" evidence="10">
    <location>
        <begin position="20"/>
        <end position="345"/>
    </location>
</feature>
<dbReference type="GO" id="GO:0098552">
    <property type="term" value="C:side of membrane"/>
    <property type="evidence" value="ECO:0007669"/>
    <property type="project" value="UniProtKB-KW"/>
</dbReference>
<comment type="subcellular location">
    <subcellularLocation>
        <location evidence="2">Cell membrane</location>
        <topology evidence="2">Lipid-anchor</topology>
        <topology evidence="2">GPI-anchor</topology>
    </subcellularLocation>
</comment>
<comment type="caution">
    <text evidence="12">The sequence shown here is derived from an EMBL/GenBank/DDBJ whole genome shotgun (WGS) entry which is preliminary data.</text>
</comment>
<name>F9W7I4_TRYCI</name>
<evidence type="ECO:0000313" key="12">
    <source>
        <dbReference type="EMBL" id="CCD13150.1"/>
    </source>
</evidence>
<feature type="compositionally biased region" description="Basic and acidic residues" evidence="9">
    <location>
        <begin position="255"/>
        <end position="286"/>
    </location>
</feature>
<keyword evidence="7" id="KW-0325">Glycoprotein</keyword>
<dbReference type="Pfam" id="PF13206">
    <property type="entry name" value="VSG_B"/>
    <property type="match status" value="1"/>
</dbReference>
<feature type="compositionally biased region" description="Low complexity" evidence="9">
    <location>
        <begin position="302"/>
        <end position="317"/>
    </location>
</feature>
<feature type="signal peptide" evidence="10">
    <location>
        <begin position="1"/>
        <end position="19"/>
    </location>
</feature>
<evidence type="ECO:0000256" key="9">
    <source>
        <dbReference type="SAM" id="MobiDB-lite"/>
    </source>
</evidence>
<evidence type="ECO:0000256" key="2">
    <source>
        <dbReference type="ARBA" id="ARBA00004609"/>
    </source>
</evidence>
<reference evidence="13" key="1">
    <citation type="submission" date="2011-07" db="EMBL/GenBank/DDBJ databases">
        <title>Divergent evolution of antigenic variation in African trypanosomes.</title>
        <authorList>
            <person name="Jackson A.P."/>
            <person name="Berry A."/>
            <person name="Allison H.C."/>
            <person name="Burton P."/>
            <person name="Anderson J."/>
            <person name="Aslett M."/>
            <person name="Brown R."/>
            <person name="Corton N."/>
            <person name="Harris D."/>
            <person name="Hauser H."/>
            <person name="Gamble J."/>
            <person name="Gilderthorp R."/>
            <person name="McQuillan J."/>
            <person name="Quail M.A."/>
            <person name="Sanders M."/>
            <person name="Van Tonder A."/>
            <person name="Ginger M.L."/>
            <person name="Donelson J.E."/>
            <person name="Field M.C."/>
            <person name="Barry J.D."/>
            <person name="Berriman M."/>
            <person name="Hertz-Fowler C."/>
        </authorList>
    </citation>
    <scope>NUCLEOTIDE SEQUENCE [LARGE SCALE GENOMIC DNA]</scope>
    <source>
        <strain evidence="13">IL3000</strain>
    </source>
</reference>
<gene>
    <name evidence="12" type="ORF">TCIL3000_0_39290</name>
</gene>
<evidence type="ECO:0000256" key="3">
    <source>
        <dbReference type="ARBA" id="ARBA00022475"/>
    </source>
</evidence>
<feature type="region of interest" description="Disordered" evidence="9">
    <location>
        <begin position="255"/>
        <end position="317"/>
    </location>
</feature>
<keyword evidence="5 10" id="KW-0732">Signal</keyword>
<dbReference type="EMBL" id="CAEQ01001039">
    <property type="protein sequence ID" value="CCD13150.1"/>
    <property type="molecule type" value="Genomic_DNA"/>
</dbReference>
<evidence type="ECO:0000256" key="7">
    <source>
        <dbReference type="ARBA" id="ARBA00023180"/>
    </source>
</evidence>
<dbReference type="InterPro" id="IPR025932">
    <property type="entry name" value="Trypano_VSG_B_N_dom"/>
</dbReference>
<evidence type="ECO:0000256" key="4">
    <source>
        <dbReference type="ARBA" id="ARBA00022622"/>
    </source>
</evidence>